<dbReference type="Gene3D" id="3.40.50.2000">
    <property type="entry name" value="Glycogen Phosphorylase B"/>
    <property type="match status" value="2"/>
</dbReference>
<dbReference type="Pfam" id="PF00201">
    <property type="entry name" value="UDPGT"/>
    <property type="match status" value="1"/>
</dbReference>
<dbReference type="SUPFAM" id="SSF53756">
    <property type="entry name" value="UDP-Glycosyltransferase/glycogen phosphorylase"/>
    <property type="match status" value="1"/>
</dbReference>
<evidence type="ECO:0000256" key="1">
    <source>
        <dbReference type="ARBA" id="ARBA00009995"/>
    </source>
</evidence>
<dbReference type="GO" id="GO:0035251">
    <property type="term" value="F:UDP-glucosyltransferase activity"/>
    <property type="evidence" value="ECO:0007669"/>
    <property type="project" value="InterPro"/>
</dbReference>
<dbReference type="PANTHER" id="PTHR48048:SF45">
    <property type="entry name" value="GLYCOSYLTRANSFERASE"/>
    <property type="match status" value="1"/>
</dbReference>
<dbReference type="STRING" id="157652.A0A371FDB7"/>
<dbReference type="AlphaFoldDB" id="A0A371FDB7"/>
<dbReference type="Proteomes" id="UP000257109">
    <property type="component" value="Unassembled WGS sequence"/>
</dbReference>
<comment type="similarity">
    <text evidence="1">Belongs to the UDP-glycosyltransferase family.</text>
</comment>
<dbReference type="OrthoDB" id="5835829at2759"/>
<keyword evidence="4" id="KW-1185">Reference proteome</keyword>
<evidence type="ECO:0000313" key="4">
    <source>
        <dbReference type="Proteomes" id="UP000257109"/>
    </source>
</evidence>
<dbReference type="InterPro" id="IPR050481">
    <property type="entry name" value="UDP-glycosyltransf_plant"/>
</dbReference>
<evidence type="ECO:0000313" key="3">
    <source>
        <dbReference type="EMBL" id="RDX76093.1"/>
    </source>
</evidence>
<organism evidence="3 4">
    <name type="scientific">Mucuna pruriens</name>
    <name type="common">Velvet bean</name>
    <name type="synonym">Dolichos pruriens</name>
    <dbReference type="NCBI Taxonomy" id="157652"/>
    <lineage>
        <taxon>Eukaryota</taxon>
        <taxon>Viridiplantae</taxon>
        <taxon>Streptophyta</taxon>
        <taxon>Embryophyta</taxon>
        <taxon>Tracheophyta</taxon>
        <taxon>Spermatophyta</taxon>
        <taxon>Magnoliopsida</taxon>
        <taxon>eudicotyledons</taxon>
        <taxon>Gunneridae</taxon>
        <taxon>Pentapetalae</taxon>
        <taxon>rosids</taxon>
        <taxon>fabids</taxon>
        <taxon>Fabales</taxon>
        <taxon>Fabaceae</taxon>
        <taxon>Papilionoideae</taxon>
        <taxon>50 kb inversion clade</taxon>
        <taxon>NPAAA clade</taxon>
        <taxon>indigoferoid/millettioid clade</taxon>
        <taxon>Phaseoleae</taxon>
        <taxon>Mucuna</taxon>
    </lineage>
</organism>
<feature type="non-terminal residue" evidence="3">
    <location>
        <position position="1"/>
    </location>
</feature>
<evidence type="ECO:0000256" key="2">
    <source>
        <dbReference type="ARBA" id="ARBA00022679"/>
    </source>
</evidence>
<dbReference type="FunFam" id="3.40.50.2000:FF:000056">
    <property type="entry name" value="Glycosyltransferase"/>
    <property type="match status" value="1"/>
</dbReference>
<accession>A0A371FDB7</accession>
<proteinExistence type="inferred from homology"/>
<dbReference type="EMBL" id="QJKJ01009626">
    <property type="protein sequence ID" value="RDX76093.1"/>
    <property type="molecule type" value="Genomic_DNA"/>
</dbReference>
<name>A0A371FDB7_MUCPR</name>
<dbReference type="CDD" id="cd03784">
    <property type="entry name" value="GT1_Gtf-like"/>
    <property type="match status" value="1"/>
</dbReference>
<comment type="caution">
    <text evidence="3">The sequence shown here is derived from an EMBL/GenBank/DDBJ whole genome shotgun (WGS) entry which is preliminary data.</text>
</comment>
<gene>
    <name evidence="3" type="primary">GT6</name>
    <name evidence="3" type="ORF">CR513_43946</name>
</gene>
<feature type="non-terminal residue" evidence="3">
    <location>
        <position position="616"/>
    </location>
</feature>
<reference evidence="3" key="1">
    <citation type="submission" date="2018-05" db="EMBL/GenBank/DDBJ databases">
        <title>Draft genome of Mucuna pruriens seed.</title>
        <authorList>
            <person name="Nnadi N.E."/>
            <person name="Vos R."/>
            <person name="Hasami M.H."/>
            <person name="Devisetty U.K."/>
            <person name="Aguiy J.C."/>
        </authorList>
    </citation>
    <scope>NUCLEOTIDE SEQUENCE [LARGE SCALE GENOMIC DNA]</scope>
    <source>
        <strain evidence="3">JCA_2017</strain>
    </source>
</reference>
<dbReference type="InterPro" id="IPR002213">
    <property type="entry name" value="UDP_glucos_trans"/>
</dbReference>
<dbReference type="PANTHER" id="PTHR48048">
    <property type="entry name" value="GLYCOSYLTRANSFERASE"/>
    <property type="match status" value="1"/>
</dbReference>
<sequence>MKKAGRLVFIPSPGEGHLLPTIEFAKLVINRDDRLWISVLVMKSPYDTASVAYTQSLASEHLQVINLPECTSNTVQNSMTTLIEQQKPHVKEAVSNLPSSPPLAAFVVDMFCTAMIDVAKDFEVPSFVFFTSGLTFLGLVLHLHSLREQDNVHFRDSDTELAIPCFANPIPSTALPALVLEKEWDSLFLAYGRGLKKANGIIVNSFQELESHAVQSFSHGALPIYPVGPLINPKPKAHADDILNWLDHQPPSSVVFLCFGSMGSFGEDQVREIAIALENNGSRFLWSLRKPPPNSSYFRTLPTDYSISDLVALLPPGFLDRTAGIGKVIGWAPQAQILAHPATGSFVSHCGWNSTLESIYFGVPIATWPLYAEQQSNAYLLVRELKMAVEIVLDYRLNFKVGPNSLLSADKIEKGIRSLLDMDQDMRKRVHEMSQMSRETSLEGGSSYSNLGRLCRLTSVACGAALLNACAIPPDLYVDKSNDTWSVGRSTTPQASIVHLGWSLDSRPVGRSTTPHAQGHTDDPSIVMIDKNNRGLPYCSRIHNNMKLSLNGASVPTISDCTCNNFNNFQSKSTTVAMSPLDLNPIKTSLDGMRLGNIVVRPLSCQRWQNNSEVMD</sequence>
<protein>
    <submittedName>
        <fullName evidence="3">UDP-glucose flavonoid 3-O-glucosyltransferase 6</fullName>
    </submittedName>
</protein>
<keyword evidence="2" id="KW-0808">Transferase</keyword>